<comment type="subcellular location">
    <subcellularLocation>
        <location evidence="1">Endoplasmic reticulum membrane</location>
        <topology evidence="1">Multi-pass membrane protein</topology>
    </subcellularLocation>
</comment>
<dbReference type="Proteomes" id="UP001519460">
    <property type="component" value="Unassembled WGS sequence"/>
</dbReference>
<dbReference type="Pfam" id="PF03901">
    <property type="entry name" value="Glyco_transf_22"/>
    <property type="match status" value="1"/>
</dbReference>
<name>A0ABD0KQ41_9CAEN</name>
<keyword evidence="6" id="KW-1133">Transmembrane helix</keyword>
<keyword evidence="3" id="KW-0808">Transferase</keyword>
<keyword evidence="5" id="KW-0256">Endoplasmic reticulum</keyword>
<dbReference type="InterPro" id="IPR005599">
    <property type="entry name" value="GPI_mannosylTrfase"/>
</dbReference>
<comment type="caution">
    <text evidence="8">The sequence shown here is derived from an EMBL/GenBank/DDBJ whole genome shotgun (WGS) entry which is preliminary data.</text>
</comment>
<protein>
    <submittedName>
        <fullName evidence="8">Uncharacterized protein</fullName>
    </submittedName>
</protein>
<sequence length="130" mass="14603">MTCPSHADRRWFSQLKDRSGEATRLLASSKQTCTCEGSTRKILSVDTACSRCCSFIFQQSVCSYVHRVLMEMKVAAIAVAMLATVLFPQPGYIHPDEFFQSVEIVAGDVFNISHTRAWEFNQKVGSYLLL</sequence>
<accession>A0ABD0KQ41</accession>
<keyword evidence="4" id="KW-0812">Transmembrane</keyword>
<dbReference type="EMBL" id="JACVVK020000139">
    <property type="protein sequence ID" value="KAK7489368.1"/>
    <property type="molecule type" value="Genomic_DNA"/>
</dbReference>
<keyword evidence="9" id="KW-1185">Reference proteome</keyword>
<evidence type="ECO:0000256" key="7">
    <source>
        <dbReference type="ARBA" id="ARBA00023136"/>
    </source>
</evidence>
<gene>
    <name evidence="8" type="ORF">BaRGS_00019476</name>
</gene>
<organism evidence="8 9">
    <name type="scientific">Batillaria attramentaria</name>
    <dbReference type="NCBI Taxonomy" id="370345"/>
    <lineage>
        <taxon>Eukaryota</taxon>
        <taxon>Metazoa</taxon>
        <taxon>Spiralia</taxon>
        <taxon>Lophotrochozoa</taxon>
        <taxon>Mollusca</taxon>
        <taxon>Gastropoda</taxon>
        <taxon>Caenogastropoda</taxon>
        <taxon>Sorbeoconcha</taxon>
        <taxon>Cerithioidea</taxon>
        <taxon>Batillariidae</taxon>
        <taxon>Batillaria</taxon>
    </lineage>
</organism>
<evidence type="ECO:0000256" key="4">
    <source>
        <dbReference type="ARBA" id="ARBA00022692"/>
    </source>
</evidence>
<keyword evidence="2" id="KW-0328">Glycosyltransferase</keyword>
<evidence type="ECO:0000313" key="9">
    <source>
        <dbReference type="Proteomes" id="UP001519460"/>
    </source>
</evidence>
<proteinExistence type="predicted"/>
<evidence type="ECO:0000313" key="8">
    <source>
        <dbReference type="EMBL" id="KAK7489368.1"/>
    </source>
</evidence>
<evidence type="ECO:0000256" key="2">
    <source>
        <dbReference type="ARBA" id="ARBA00022676"/>
    </source>
</evidence>
<evidence type="ECO:0000256" key="6">
    <source>
        <dbReference type="ARBA" id="ARBA00022989"/>
    </source>
</evidence>
<keyword evidence="7" id="KW-0472">Membrane</keyword>
<dbReference type="GO" id="GO:0005789">
    <property type="term" value="C:endoplasmic reticulum membrane"/>
    <property type="evidence" value="ECO:0007669"/>
    <property type="project" value="UniProtKB-SubCell"/>
</dbReference>
<evidence type="ECO:0000256" key="5">
    <source>
        <dbReference type="ARBA" id="ARBA00022824"/>
    </source>
</evidence>
<evidence type="ECO:0000256" key="1">
    <source>
        <dbReference type="ARBA" id="ARBA00004477"/>
    </source>
</evidence>
<reference evidence="8 9" key="1">
    <citation type="journal article" date="2023" name="Sci. Data">
        <title>Genome assembly of the Korean intertidal mud-creeper Batillaria attramentaria.</title>
        <authorList>
            <person name="Patra A.K."/>
            <person name="Ho P.T."/>
            <person name="Jun S."/>
            <person name="Lee S.J."/>
            <person name="Kim Y."/>
            <person name="Won Y.J."/>
        </authorList>
    </citation>
    <scope>NUCLEOTIDE SEQUENCE [LARGE SCALE GENOMIC DNA]</scope>
    <source>
        <strain evidence="8">Wonlab-2016</strain>
    </source>
</reference>
<evidence type="ECO:0000256" key="3">
    <source>
        <dbReference type="ARBA" id="ARBA00022679"/>
    </source>
</evidence>
<dbReference type="GO" id="GO:0016757">
    <property type="term" value="F:glycosyltransferase activity"/>
    <property type="evidence" value="ECO:0007669"/>
    <property type="project" value="UniProtKB-KW"/>
</dbReference>
<dbReference type="AlphaFoldDB" id="A0ABD0KQ41"/>